<dbReference type="InterPro" id="IPR019771">
    <property type="entry name" value="F-actin_capping_bsu_CS"/>
</dbReference>
<dbReference type="InterPro" id="IPR037282">
    <property type="entry name" value="CapZ_alpha/beta"/>
</dbReference>
<dbReference type="Proteomes" id="UP000001307">
    <property type="component" value="Unassembled WGS sequence"/>
</dbReference>
<dbReference type="InParanoid" id="E4WWY8"/>
<sequence>MSKNARVRLESALDLHRRLPPDMVERNLSNMIDLAPDLTEDLLERVDQPLRLMRDEDKERDFLLCDYNRDGDSYRSPWSDKYFPAIPDGLQISELLRKVEIEFNEVFNQYRELYYDGGISSVYLWEISAESGFAGAVLFKKAGDGSQNIPGSWDSIHVFEVIEKADGFNYRLTTTVMLWLQTKSESSGLLSLGGSLQRQTEKFISGVKVPEHILEIGKMVEDIENKVRNSLNDVYFDKTRAIVSVLRTQTPINERIKNRQQLAAELTQRLDRLNSQPDG</sequence>
<comment type="subcellular location">
    <subcellularLocation>
        <location evidence="1 7">Cytoplasm</location>
        <location evidence="1 7">Cytoskeleton</location>
    </subcellularLocation>
</comment>
<keyword evidence="9" id="KW-1185">Reference proteome</keyword>
<proteinExistence type="inferred from homology"/>
<dbReference type="PRINTS" id="PR00192">
    <property type="entry name" value="FACTINCAPB"/>
</dbReference>
<evidence type="ECO:0000256" key="7">
    <source>
        <dbReference type="RuleBase" id="RU365078"/>
    </source>
</evidence>
<keyword evidence="4 7" id="KW-0963">Cytoplasm</keyword>
<comment type="similarity">
    <text evidence="2 7">Belongs to the F-actin-capping protein beta subunit family.</text>
</comment>
<evidence type="ECO:0000313" key="8">
    <source>
        <dbReference type="EMBL" id="CBY21880.1"/>
    </source>
</evidence>
<dbReference type="PANTHER" id="PTHR10619">
    <property type="entry name" value="F-ACTIN-CAPPING PROTEIN SUBUNIT BETA"/>
    <property type="match status" value="1"/>
</dbReference>
<accession>E4WWY8</accession>
<keyword evidence="6 7" id="KW-0206">Cytoskeleton</keyword>
<dbReference type="GO" id="GO:0005737">
    <property type="term" value="C:cytoplasm"/>
    <property type="evidence" value="ECO:0007669"/>
    <property type="project" value="InterPro"/>
</dbReference>
<evidence type="ECO:0000256" key="5">
    <source>
        <dbReference type="ARBA" id="ARBA00023203"/>
    </source>
</evidence>
<comment type="function">
    <text evidence="7">F-actin-capping proteins bind in a Ca(2+)-independent manner to the fast growing ends of actin filaments (barbed end) thereby blocking the exchange of subunits at these ends. Unlike other capping proteins (such as gelsolin and severin), these proteins do not sever actin filaments.</text>
</comment>
<evidence type="ECO:0000313" key="9">
    <source>
        <dbReference type="Proteomes" id="UP000001307"/>
    </source>
</evidence>
<dbReference type="EMBL" id="FN653018">
    <property type="protein sequence ID" value="CBY21880.1"/>
    <property type="molecule type" value="Genomic_DNA"/>
</dbReference>
<evidence type="ECO:0000256" key="1">
    <source>
        <dbReference type="ARBA" id="ARBA00004245"/>
    </source>
</evidence>
<dbReference type="Gene3D" id="3.90.1150.210">
    <property type="entry name" value="F-actin capping protein, beta subunit"/>
    <property type="match status" value="1"/>
</dbReference>
<organism evidence="8 9">
    <name type="scientific">Oikopleura dioica</name>
    <name type="common">Tunicate</name>
    <dbReference type="NCBI Taxonomy" id="34765"/>
    <lineage>
        <taxon>Eukaryota</taxon>
        <taxon>Metazoa</taxon>
        <taxon>Chordata</taxon>
        <taxon>Tunicata</taxon>
        <taxon>Appendicularia</taxon>
        <taxon>Copelata</taxon>
        <taxon>Oikopleuridae</taxon>
        <taxon>Oikopleura</taxon>
    </lineage>
</organism>
<dbReference type="InterPro" id="IPR043175">
    <property type="entry name" value="CAPZB_N"/>
</dbReference>
<dbReference type="PROSITE" id="PS00231">
    <property type="entry name" value="F_ACTIN_CAPPING_BETA"/>
    <property type="match status" value="1"/>
</dbReference>
<dbReference type="GO" id="GO:0030036">
    <property type="term" value="P:actin cytoskeleton organization"/>
    <property type="evidence" value="ECO:0007669"/>
    <property type="project" value="InterPro"/>
</dbReference>
<dbReference type="Gene3D" id="1.20.58.570">
    <property type="match status" value="1"/>
</dbReference>
<comment type="subunit">
    <text evidence="7">Heterodimer of an alpha and a beta subunit.</text>
</comment>
<keyword evidence="5 7" id="KW-0009">Actin-binding</keyword>
<dbReference type="InterPro" id="IPR042276">
    <property type="entry name" value="CapZ_alpha/beta_2"/>
</dbReference>
<dbReference type="Pfam" id="PF01115">
    <property type="entry name" value="F_actin_cap_B"/>
    <property type="match status" value="1"/>
</dbReference>
<keyword evidence="3 7" id="KW-0117">Actin capping</keyword>
<gene>
    <name evidence="8" type="ORF">GSOID_T00011410001</name>
</gene>
<dbReference type="InterPro" id="IPR001698">
    <property type="entry name" value="CAPZB"/>
</dbReference>
<dbReference type="GO" id="GO:0051015">
    <property type="term" value="F:actin filament binding"/>
    <property type="evidence" value="ECO:0007669"/>
    <property type="project" value="TreeGrafter"/>
</dbReference>
<evidence type="ECO:0000256" key="2">
    <source>
        <dbReference type="ARBA" id="ARBA00006039"/>
    </source>
</evidence>
<evidence type="ECO:0000256" key="6">
    <source>
        <dbReference type="ARBA" id="ARBA00023212"/>
    </source>
</evidence>
<evidence type="ECO:0000256" key="3">
    <source>
        <dbReference type="ARBA" id="ARBA00022467"/>
    </source>
</evidence>
<protein>
    <recommendedName>
        <fullName evidence="7">F-actin-capping protein subunit beta</fullName>
    </recommendedName>
</protein>
<dbReference type="AlphaFoldDB" id="E4WWY8"/>
<evidence type="ECO:0000256" key="4">
    <source>
        <dbReference type="ARBA" id="ARBA00022490"/>
    </source>
</evidence>
<dbReference type="PANTHER" id="PTHR10619:SF0">
    <property type="entry name" value="F-ACTIN-CAPPING PROTEIN SUBUNIT BETA ISOFORMS 1 AND 2"/>
    <property type="match status" value="1"/>
</dbReference>
<dbReference type="FunFam" id="1.20.58.570:FF:000001">
    <property type="entry name" value="F-actin-capping protein subunit beta"/>
    <property type="match status" value="1"/>
</dbReference>
<dbReference type="GO" id="GO:0008290">
    <property type="term" value="C:F-actin capping protein complex"/>
    <property type="evidence" value="ECO:0007669"/>
    <property type="project" value="UniProtKB-UniRule"/>
</dbReference>
<reference evidence="8 9" key="1">
    <citation type="journal article" date="2010" name="Science">
        <title>Plasticity of animal genome architecture unmasked by rapid evolution of a pelagic tunicate.</title>
        <authorList>
            <person name="Denoeud F."/>
            <person name="Henriet S."/>
            <person name="Mungpakdee S."/>
            <person name="Aury J.M."/>
            <person name="Da Silva C."/>
            <person name="Brinkmann H."/>
            <person name="Mikhaleva J."/>
            <person name="Olsen L.C."/>
            <person name="Jubin C."/>
            <person name="Canestro C."/>
            <person name="Bouquet J.M."/>
            <person name="Danks G."/>
            <person name="Poulain J."/>
            <person name="Campsteijn C."/>
            <person name="Adamski M."/>
            <person name="Cross I."/>
            <person name="Yadetie F."/>
            <person name="Muffato M."/>
            <person name="Louis A."/>
            <person name="Butcher S."/>
            <person name="Tsagkogeorga G."/>
            <person name="Konrad A."/>
            <person name="Singh S."/>
            <person name="Jensen M.F."/>
            <person name="Cong E.H."/>
            <person name="Eikeseth-Otteraa H."/>
            <person name="Noel B."/>
            <person name="Anthouard V."/>
            <person name="Porcel B.M."/>
            <person name="Kachouri-Lafond R."/>
            <person name="Nishino A."/>
            <person name="Ugolini M."/>
            <person name="Chourrout P."/>
            <person name="Nishida H."/>
            <person name="Aasland R."/>
            <person name="Huzurbazar S."/>
            <person name="Westhof E."/>
            <person name="Delsuc F."/>
            <person name="Lehrach H."/>
            <person name="Reinhardt R."/>
            <person name="Weissenbach J."/>
            <person name="Roy S.W."/>
            <person name="Artiguenave F."/>
            <person name="Postlethwait J.H."/>
            <person name="Manak J.R."/>
            <person name="Thompson E.M."/>
            <person name="Jaillon O."/>
            <person name="Du Pasquier L."/>
            <person name="Boudinot P."/>
            <person name="Liberles D.A."/>
            <person name="Volff J.N."/>
            <person name="Philippe H."/>
            <person name="Lenhard B."/>
            <person name="Roest Crollius H."/>
            <person name="Wincker P."/>
            <person name="Chourrout D."/>
        </authorList>
    </citation>
    <scope>NUCLEOTIDE SEQUENCE [LARGE SCALE GENOMIC DNA]</scope>
</reference>
<name>E4WWY8_OIKDI</name>
<dbReference type="SUPFAM" id="SSF90096">
    <property type="entry name" value="Subunits of heterodimeric actin filament capping protein Capz"/>
    <property type="match status" value="1"/>
</dbReference>
<dbReference type="GO" id="GO:0051016">
    <property type="term" value="P:barbed-end actin filament capping"/>
    <property type="evidence" value="ECO:0007669"/>
    <property type="project" value="UniProtKB-UniRule"/>
</dbReference>
<dbReference type="OrthoDB" id="9979678at2759"/>
<dbReference type="GO" id="GO:0000902">
    <property type="term" value="P:cell morphogenesis"/>
    <property type="evidence" value="ECO:0007669"/>
    <property type="project" value="TreeGrafter"/>
</dbReference>